<feature type="domain" description="TonB-dependent receptor plug" evidence="14">
    <location>
        <begin position="47"/>
        <end position="154"/>
    </location>
</feature>
<keyword evidence="15" id="KW-0675">Receptor</keyword>
<keyword evidence="4" id="KW-0410">Iron transport</keyword>
<evidence type="ECO:0000256" key="7">
    <source>
        <dbReference type="ARBA" id="ARBA00023065"/>
    </source>
</evidence>
<dbReference type="PANTHER" id="PTHR32552:SF81">
    <property type="entry name" value="TONB-DEPENDENT OUTER MEMBRANE RECEPTOR"/>
    <property type="match status" value="1"/>
</dbReference>
<evidence type="ECO:0000259" key="13">
    <source>
        <dbReference type="Pfam" id="PF00593"/>
    </source>
</evidence>
<comment type="caution">
    <text evidence="15">The sequence shown here is derived from an EMBL/GenBank/DDBJ whole genome shotgun (WGS) entry which is preliminary data.</text>
</comment>
<keyword evidence="9 11" id="KW-0472">Membrane</keyword>
<evidence type="ECO:0000313" key="16">
    <source>
        <dbReference type="Proteomes" id="UP001589891"/>
    </source>
</evidence>
<dbReference type="RefSeq" id="WP_376944774.1">
    <property type="nucleotide sequence ID" value="NZ_CP183182.1"/>
</dbReference>
<evidence type="ECO:0000259" key="14">
    <source>
        <dbReference type="Pfam" id="PF07715"/>
    </source>
</evidence>
<organism evidence="15 16">
    <name type="scientific">Azorhizophilus paspali</name>
    <name type="common">Azotobacter paspali</name>
    <dbReference type="NCBI Taxonomy" id="69963"/>
    <lineage>
        <taxon>Bacteria</taxon>
        <taxon>Pseudomonadati</taxon>
        <taxon>Pseudomonadota</taxon>
        <taxon>Gammaproteobacteria</taxon>
        <taxon>Pseudomonadales</taxon>
        <taxon>Pseudomonadaceae</taxon>
        <taxon>Azorhizophilus</taxon>
    </lineage>
</organism>
<protein>
    <submittedName>
        <fullName evidence="15">TonB-dependent receptor</fullName>
    </submittedName>
</protein>
<keyword evidence="3 11" id="KW-1134">Transmembrane beta strand</keyword>
<keyword evidence="2 11" id="KW-0813">Transport</keyword>
<dbReference type="Pfam" id="PF00593">
    <property type="entry name" value="TonB_dep_Rec_b-barrel"/>
    <property type="match status" value="1"/>
</dbReference>
<dbReference type="Pfam" id="PF07715">
    <property type="entry name" value="Plug"/>
    <property type="match status" value="1"/>
</dbReference>
<evidence type="ECO:0000313" key="15">
    <source>
        <dbReference type="EMBL" id="MFC0709606.1"/>
    </source>
</evidence>
<evidence type="ECO:0000256" key="8">
    <source>
        <dbReference type="ARBA" id="ARBA00023077"/>
    </source>
</evidence>
<evidence type="ECO:0000256" key="1">
    <source>
        <dbReference type="ARBA" id="ARBA00004571"/>
    </source>
</evidence>
<comment type="subcellular location">
    <subcellularLocation>
        <location evidence="1 11">Cell outer membrane</location>
        <topology evidence="1 11">Multi-pass membrane protein</topology>
    </subcellularLocation>
</comment>
<reference evidence="15 16" key="1">
    <citation type="submission" date="2024-09" db="EMBL/GenBank/DDBJ databases">
        <authorList>
            <person name="Sun Q."/>
            <person name="Mori K."/>
        </authorList>
    </citation>
    <scope>NUCLEOTIDE SEQUENCE [LARGE SCALE GENOMIC DNA]</scope>
    <source>
        <strain evidence="15 16">NCAIM B.01794</strain>
    </source>
</reference>
<evidence type="ECO:0000256" key="10">
    <source>
        <dbReference type="ARBA" id="ARBA00023237"/>
    </source>
</evidence>
<keyword evidence="6" id="KW-0408">Iron</keyword>
<sequence>MLQGTLLLQAVSITPALAAGEELPADEAAIMLDSVTVTARKRGETEFDVPISMGVIREKQAELIPPASSNANLARMVPNFNFLDSGGQYTNAGNIRGVGSFSPLSSDDTSIVFNVDEIPLSAYGVPPVLMDIERVEVLRGPQGTLYGRNTQGGAINIVTNRPQFGPELSVRMEGGSRDYGLGELIVNDALNDNLAGRLAIRYSEQNGDVRNNASGDKDGAAQIGALRGSLLFVPDEETSALLTLSYNRNDDQSPRFILRDSPGFPRSGLDPRNDFRRESYGLNLRVSRALDWANLESLSSIQYSTFKQKLDMTDSVLYSALTGLSPAAFDTAGDLYKGTLRDTALMQELRLSSLEDGYLQWVTGINLWYSEFDANTKGLGFTQPRFAVFSGSQKNRFRTLSSSTFGEATLPLTERLKGTLGLRLTHEGKRARYRYQGGDLGTVPTYGENASVSDNFVSGRAALNYEWSPQWMTYISVGRGVVGQDFPWSSSNVPFGHDEEAFATSKSWTYEAGFKSRLWDERLQLNGSVFYNDVEDGHLYVYNGVYYQSTTLDYDSSGAELEVRLKLTDEFNLSAGVGYTHAELKNVSTEANRLTRGAKEGNQVPNVPEYSGNLGLEYRISAQRLAIPSGELYGNVSYQYVDKRAADVANSFNLGSYDLTNARIGWEDSRYGIYLFGYNLFDKRYESVGAYYSPEVQAVRVGQGRIAGVGLTAKL</sequence>
<dbReference type="PANTHER" id="PTHR32552">
    <property type="entry name" value="FERRICHROME IRON RECEPTOR-RELATED"/>
    <property type="match status" value="1"/>
</dbReference>
<evidence type="ECO:0000256" key="5">
    <source>
        <dbReference type="ARBA" id="ARBA00022692"/>
    </source>
</evidence>
<dbReference type="EMBL" id="JBHLSS010000046">
    <property type="protein sequence ID" value="MFC0709606.1"/>
    <property type="molecule type" value="Genomic_DNA"/>
</dbReference>
<dbReference type="InterPro" id="IPR000531">
    <property type="entry name" value="Beta-barrel_TonB"/>
</dbReference>
<dbReference type="InterPro" id="IPR012910">
    <property type="entry name" value="Plug_dom"/>
</dbReference>
<evidence type="ECO:0000256" key="12">
    <source>
        <dbReference type="RuleBase" id="RU003357"/>
    </source>
</evidence>
<keyword evidence="10 11" id="KW-0998">Cell outer membrane</keyword>
<accession>A0ABV6SJB1</accession>
<keyword evidence="8 12" id="KW-0798">TonB box</keyword>
<proteinExistence type="inferred from homology"/>
<evidence type="ECO:0000256" key="9">
    <source>
        <dbReference type="ARBA" id="ARBA00023136"/>
    </source>
</evidence>
<evidence type="ECO:0000256" key="2">
    <source>
        <dbReference type="ARBA" id="ARBA00022448"/>
    </source>
</evidence>
<dbReference type="CDD" id="cd01347">
    <property type="entry name" value="ligand_gated_channel"/>
    <property type="match status" value="1"/>
</dbReference>
<keyword evidence="5 11" id="KW-0812">Transmembrane</keyword>
<dbReference type="InterPro" id="IPR039426">
    <property type="entry name" value="TonB-dep_rcpt-like"/>
</dbReference>
<evidence type="ECO:0000256" key="4">
    <source>
        <dbReference type="ARBA" id="ARBA00022496"/>
    </source>
</evidence>
<evidence type="ECO:0000256" key="3">
    <source>
        <dbReference type="ARBA" id="ARBA00022452"/>
    </source>
</evidence>
<dbReference type="Gene3D" id="2.40.170.20">
    <property type="entry name" value="TonB-dependent receptor, beta-barrel domain"/>
    <property type="match status" value="1"/>
</dbReference>
<feature type="domain" description="TonB-dependent receptor-like beta-barrel" evidence="13">
    <location>
        <begin position="245"/>
        <end position="680"/>
    </location>
</feature>
<keyword evidence="7" id="KW-0406">Ion transport</keyword>
<dbReference type="Proteomes" id="UP001589891">
    <property type="component" value="Unassembled WGS sequence"/>
</dbReference>
<comment type="similarity">
    <text evidence="11 12">Belongs to the TonB-dependent receptor family.</text>
</comment>
<keyword evidence="16" id="KW-1185">Reference proteome</keyword>
<dbReference type="PROSITE" id="PS52016">
    <property type="entry name" value="TONB_DEPENDENT_REC_3"/>
    <property type="match status" value="1"/>
</dbReference>
<gene>
    <name evidence="15" type="ORF">ACFFGX_08380</name>
</gene>
<dbReference type="SUPFAM" id="SSF56935">
    <property type="entry name" value="Porins"/>
    <property type="match status" value="1"/>
</dbReference>
<dbReference type="InterPro" id="IPR036942">
    <property type="entry name" value="Beta-barrel_TonB_sf"/>
</dbReference>
<evidence type="ECO:0000256" key="11">
    <source>
        <dbReference type="PROSITE-ProRule" id="PRU01360"/>
    </source>
</evidence>
<name>A0ABV6SJB1_AZOPA</name>
<evidence type="ECO:0000256" key="6">
    <source>
        <dbReference type="ARBA" id="ARBA00023004"/>
    </source>
</evidence>